<proteinExistence type="predicted"/>
<organism evidence="1 2">
    <name type="scientific">Cyanobacterium aponinum (strain PCC 10605)</name>
    <dbReference type="NCBI Taxonomy" id="755178"/>
    <lineage>
        <taxon>Bacteria</taxon>
        <taxon>Bacillati</taxon>
        <taxon>Cyanobacteriota</taxon>
        <taxon>Cyanophyceae</taxon>
        <taxon>Oscillatoriophycideae</taxon>
        <taxon>Chroococcales</taxon>
        <taxon>Geminocystaceae</taxon>
        <taxon>Cyanobacterium</taxon>
    </lineage>
</organism>
<evidence type="ECO:0000313" key="1">
    <source>
        <dbReference type="EMBL" id="AFZ52336.1"/>
    </source>
</evidence>
<dbReference type="Proteomes" id="UP000010480">
    <property type="component" value="Chromosome"/>
</dbReference>
<sequence length="62" mass="6836">MSKEDSRCVRPELVILITTPCRLVISTTSPRGKHFITKRGHTLVSNETGGMQTPNVAEAVRD</sequence>
<dbReference type="EMBL" id="CP003947">
    <property type="protein sequence ID" value="AFZ52336.1"/>
    <property type="molecule type" value="Genomic_DNA"/>
</dbReference>
<dbReference type="KEGG" id="can:Cyan10605_0179"/>
<reference evidence="2" key="1">
    <citation type="journal article" date="2013" name="Proc. Natl. Acad. Sci. U.S.A.">
        <title>Improving the coverage of the cyanobacterial phylum using diversity-driven genome sequencing.</title>
        <authorList>
            <person name="Shih P.M."/>
            <person name="Wu D."/>
            <person name="Latifi A."/>
            <person name="Axen S.D."/>
            <person name="Fewer D.P."/>
            <person name="Talla E."/>
            <person name="Calteau A."/>
            <person name="Cai F."/>
            <person name="Tandeau de Marsac N."/>
            <person name="Rippka R."/>
            <person name="Herdman M."/>
            <person name="Sivonen K."/>
            <person name="Coursin T."/>
            <person name="Laurent T."/>
            <person name="Goodwin L."/>
            <person name="Nolan M."/>
            <person name="Davenport K.W."/>
            <person name="Han C.S."/>
            <person name="Rubin E.M."/>
            <person name="Eisen J.A."/>
            <person name="Woyke T."/>
            <person name="Gugger M."/>
            <person name="Kerfeld C.A."/>
        </authorList>
    </citation>
    <scope>NUCLEOTIDE SEQUENCE [LARGE SCALE GENOMIC DNA]</scope>
    <source>
        <strain evidence="2">PCC 10605</strain>
    </source>
</reference>
<gene>
    <name evidence="1" type="ordered locus">Cyan10605_0179</name>
</gene>
<evidence type="ECO:0000313" key="2">
    <source>
        <dbReference type="Proteomes" id="UP000010480"/>
    </source>
</evidence>
<protein>
    <submittedName>
        <fullName evidence="1">Uncharacterized protein</fullName>
    </submittedName>
</protein>
<dbReference type="HOGENOM" id="CLU_2896549_0_0_3"/>
<accession>K9YZF9</accession>
<name>K9YZF9_CYAAP</name>
<dbReference type="AlphaFoldDB" id="K9YZF9"/>
<keyword evidence="2" id="KW-1185">Reference proteome</keyword>